<name>A0A3G5ADX7_9VIRU</name>
<proteinExistence type="predicted"/>
<dbReference type="EMBL" id="MK072452">
    <property type="protein sequence ID" value="AYV85426.1"/>
    <property type="molecule type" value="Genomic_DNA"/>
</dbReference>
<accession>A0A3G5ADX7</accession>
<gene>
    <name evidence="1" type="ORF">Satyrvirus16_2</name>
</gene>
<organism evidence="1">
    <name type="scientific">Satyrvirus sp</name>
    <dbReference type="NCBI Taxonomy" id="2487771"/>
    <lineage>
        <taxon>Viruses</taxon>
        <taxon>Varidnaviria</taxon>
        <taxon>Bamfordvirae</taxon>
        <taxon>Nucleocytoviricota</taxon>
        <taxon>Megaviricetes</taxon>
        <taxon>Imitervirales</taxon>
        <taxon>Mimiviridae</taxon>
        <taxon>Megamimivirinae</taxon>
    </lineage>
</organism>
<evidence type="ECO:0000313" key="1">
    <source>
        <dbReference type="EMBL" id="AYV85426.1"/>
    </source>
</evidence>
<reference evidence="1" key="1">
    <citation type="submission" date="2018-10" db="EMBL/GenBank/DDBJ databases">
        <title>Hidden diversity of soil giant viruses.</title>
        <authorList>
            <person name="Schulz F."/>
            <person name="Alteio L."/>
            <person name="Goudeau D."/>
            <person name="Ryan E.M."/>
            <person name="Malmstrom R.R."/>
            <person name="Blanchard J."/>
            <person name="Woyke T."/>
        </authorList>
    </citation>
    <scope>NUCLEOTIDE SEQUENCE</scope>
    <source>
        <strain evidence="1">SAV1</strain>
    </source>
</reference>
<protein>
    <submittedName>
        <fullName evidence="1">Uncharacterized protein</fullName>
    </submittedName>
</protein>
<sequence length="39" mass="4700">MADDLRQSVNVLKFRGPLRLKKINKKYMKMETYSNILKK</sequence>